<evidence type="ECO:0000313" key="11">
    <source>
        <dbReference type="Proteomes" id="UP000182517"/>
    </source>
</evidence>
<evidence type="ECO:0000259" key="9">
    <source>
        <dbReference type="PROSITE" id="PS00631"/>
    </source>
</evidence>
<dbReference type="Pfam" id="PF02789">
    <property type="entry name" value="Peptidase_M17_N"/>
    <property type="match status" value="1"/>
</dbReference>
<dbReference type="InterPro" id="IPR011356">
    <property type="entry name" value="Leucine_aapep/pepB"/>
</dbReference>
<comment type="catalytic activity">
    <reaction evidence="1 8">
        <text>Release of an N-terminal amino acid, Xaa-|-Yaa-, in which Xaa is preferably Leu, but may be other amino acids including Pro although not Arg or Lys, and Yaa may be Pro. Amino acid amides and methyl esters are also readily hydrolyzed, but rates on arylamides are exceedingly low.</text>
        <dbReference type="EC" id="3.4.11.1"/>
    </reaction>
</comment>
<name>A0A1L3GPZ5_9BACT</name>
<dbReference type="SUPFAM" id="SSF52949">
    <property type="entry name" value="Macro domain-like"/>
    <property type="match status" value="1"/>
</dbReference>
<feature type="binding site" evidence="8">
    <location>
        <position position="350"/>
    </location>
    <ligand>
        <name>Mn(2+)</name>
        <dbReference type="ChEBI" id="CHEBI:29035"/>
        <label>2</label>
    </ligand>
</feature>
<dbReference type="KEGG" id="pef:A7E78_09265"/>
<feature type="binding site" evidence="8">
    <location>
        <position position="271"/>
    </location>
    <ligand>
        <name>Mn(2+)</name>
        <dbReference type="ChEBI" id="CHEBI:29035"/>
        <label>1</label>
    </ligand>
</feature>
<dbReference type="CDD" id="cd00433">
    <property type="entry name" value="Peptidase_M17"/>
    <property type="match status" value="1"/>
</dbReference>
<feature type="active site" evidence="8">
    <location>
        <position position="278"/>
    </location>
</feature>
<keyword evidence="8" id="KW-0963">Cytoplasm</keyword>
<feature type="domain" description="Cytosol aminopeptidase" evidence="9">
    <location>
        <begin position="346"/>
        <end position="353"/>
    </location>
</feature>
<dbReference type="Proteomes" id="UP000182517">
    <property type="component" value="Chromosome"/>
</dbReference>
<dbReference type="GO" id="GO:0006508">
    <property type="term" value="P:proteolysis"/>
    <property type="evidence" value="ECO:0007669"/>
    <property type="project" value="UniProtKB-KW"/>
</dbReference>
<dbReference type="PANTHER" id="PTHR11963">
    <property type="entry name" value="LEUCINE AMINOPEPTIDASE-RELATED"/>
    <property type="match status" value="1"/>
</dbReference>
<organism evidence="10 11">
    <name type="scientific">Syntrophotalea acetylenivorans</name>
    <dbReference type="NCBI Taxonomy" id="1842532"/>
    <lineage>
        <taxon>Bacteria</taxon>
        <taxon>Pseudomonadati</taxon>
        <taxon>Thermodesulfobacteriota</taxon>
        <taxon>Desulfuromonadia</taxon>
        <taxon>Desulfuromonadales</taxon>
        <taxon>Syntrophotaleaceae</taxon>
        <taxon>Syntrophotalea</taxon>
    </lineage>
</organism>
<feature type="active site" evidence="8">
    <location>
        <position position="352"/>
    </location>
</feature>
<evidence type="ECO:0000256" key="1">
    <source>
        <dbReference type="ARBA" id="ARBA00000135"/>
    </source>
</evidence>
<evidence type="ECO:0000256" key="5">
    <source>
        <dbReference type="ARBA" id="ARBA00022670"/>
    </source>
</evidence>
<dbReference type="PROSITE" id="PS00631">
    <property type="entry name" value="CYTOSOL_AP"/>
    <property type="match status" value="1"/>
</dbReference>
<dbReference type="AlphaFoldDB" id="A0A1L3GPZ5"/>
<dbReference type="NCBIfam" id="NF002074">
    <property type="entry name" value="PRK00913.1-4"/>
    <property type="match status" value="1"/>
</dbReference>
<dbReference type="SUPFAM" id="SSF53187">
    <property type="entry name" value="Zn-dependent exopeptidases"/>
    <property type="match status" value="1"/>
</dbReference>
<dbReference type="NCBIfam" id="NF002073">
    <property type="entry name" value="PRK00913.1-2"/>
    <property type="match status" value="1"/>
</dbReference>
<dbReference type="InterPro" id="IPR008283">
    <property type="entry name" value="Peptidase_M17_N"/>
</dbReference>
<reference evidence="10 11" key="1">
    <citation type="journal article" date="2017" name="Genome Announc.">
        <title>Complete Genome Sequences of Two Acetylene-Fermenting Pelobacter acetylenicus Strains.</title>
        <authorList>
            <person name="Sutton J.M."/>
            <person name="Baesman S.M."/>
            <person name="Fierst J.L."/>
            <person name="Poret-Peterson A.T."/>
            <person name="Oremland R.S."/>
            <person name="Dunlap D.S."/>
            <person name="Akob D.M."/>
        </authorList>
    </citation>
    <scope>NUCLEOTIDE SEQUENCE [LARGE SCALE GENOMIC DNA]</scope>
    <source>
        <strain evidence="10 11">SFB93</strain>
    </source>
</reference>
<feature type="binding site" evidence="8">
    <location>
        <position position="348"/>
    </location>
    <ligand>
        <name>Mn(2+)</name>
        <dbReference type="ChEBI" id="CHEBI:29035"/>
        <label>1</label>
    </ligand>
</feature>
<keyword evidence="7 8" id="KW-0464">Manganese</keyword>
<accession>A0A1L3GPZ5</accession>
<keyword evidence="8" id="KW-0479">Metal-binding</keyword>
<dbReference type="STRING" id="1842532.A7E78_09265"/>
<feature type="binding site" evidence="8">
    <location>
        <position position="271"/>
    </location>
    <ligand>
        <name>Mn(2+)</name>
        <dbReference type="ChEBI" id="CHEBI:29035"/>
        <label>2</label>
    </ligand>
</feature>
<dbReference type="EC" id="3.4.11.1" evidence="8"/>
<evidence type="ECO:0000256" key="7">
    <source>
        <dbReference type="ARBA" id="ARBA00023211"/>
    </source>
</evidence>
<dbReference type="Pfam" id="PF00883">
    <property type="entry name" value="Peptidase_M17"/>
    <property type="match status" value="1"/>
</dbReference>
<comment type="subcellular location">
    <subcellularLocation>
        <location evidence="8">Cytoplasm</location>
    </subcellularLocation>
</comment>
<keyword evidence="4 8" id="KW-0031">Aminopeptidase</keyword>
<dbReference type="InterPro" id="IPR000819">
    <property type="entry name" value="Peptidase_M17_C"/>
</dbReference>
<dbReference type="OrthoDB" id="9809354at2"/>
<dbReference type="InterPro" id="IPR023042">
    <property type="entry name" value="Peptidase_M17_leu_NH2_pept"/>
</dbReference>
<dbReference type="GO" id="GO:0005737">
    <property type="term" value="C:cytoplasm"/>
    <property type="evidence" value="ECO:0007669"/>
    <property type="project" value="UniProtKB-SubCell"/>
</dbReference>
<dbReference type="HAMAP" id="MF_00181">
    <property type="entry name" value="Cytosol_peptidase_M17"/>
    <property type="match status" value="1"/>
</dbReference>
<dbReference type="PANTHER" id="PTHR11963:SF23">
    <property type="entry name" value="CYTOSOL AMINOPEPTIDASE"/>
    <property type="match status" value="1"/>
</dbReference>
<comment type="function">
    <text evidence="8">Presumably involved in the processing and regular turnover of intracellular proteins. Catalyzes the removal of unsubstituted N-terminal amino acids from various peptides.</text>
</comment>
<dbReference type="PRINTS" id="PR00481">
    <property type="entry name" value="LAMNOPPTDASE"/>
</dbReference>
<comment type="similarity">
    <text evidence="3 8">Belongs to the peptidase M17 family.</text>
</comment>
<evidence type="ECO:0000256" key="3">
    <source>
        <dbReference type="ARBA" id="ARBA00009528"/>
    </source>
</evidence>
<comment type="catalytic activity">
    <reaction evidence="2 8">
        <text>Release of an N-terminal amino acid, preferentially leucine, but not glutamic or aspartic acids.</text>
        <dbReference type="EC" id="3.4.11.10"/>
    </reaction>
</comment>
<dbReference type="GO" id="GO:0030145">
    <property type="term" value="F:manganese ion binding"/>
    <property type="evidence" value="ECO:0007669"/>
    <property type="project" value="UniProtKB-UniRule"/>
</dbReference>
<evidence type="ECO:0000256" key="2">
    <source>
        <dbReference type="ARBA" id="ARBA00000967"/>
    </source>
</evidence>
<protein>
    <recommendedName>
        <fullName evidence="8">Probable cytosol aminopeptidase</fullName>
        <ecNumber evidence="8">3.4.11.1</ecNumber>
    </recommendedName>
    <alternativeName>
        <fullName evidence="8">Leucine aminopeptidase</fullName>
        <shortName evidence="8">LAP</shortName>
        <ecNumber evidence="8">3.4.11.10</ecNumber>
    </alternativeName>
    <alternativeName>
        <fullName evidence="8">Leucyl aminopeptidase</fullName>
    </alternativeName>
</protein>
<evidence type="ECO:0000256" key="6">
    <source>
        <dbReference type="ARBA" id="ARBA00022801"/>
    </source>
</evidence>
<evidence type="ECO:0000256" key="4">
    <source>
        <dbReference type="ARBA" id="ARBA00022438"/>
    </source>
</evidence>
<dbReference type="Gene3D" id="3.40.630.10">
    <property type="entry name" value="Zn peptidases"/>
    <property type="match status" value="1"/>
</dbReference>
<evidence type="ECO:0000313" key="10">
    <source>
        <dbReference type="EMBL" id="APG28009.1"/>
    </source>
</evidence>
<feature type="binding site" evidence="8">
    <location>
        <position position="350"/>
    </location>
    <ligand>
        <name>Mn(2+)</name>
        <dbReference type="ChEBI" id="CHEBI:29035"/>
        <label>1</label>
    </ligand>
</feature>
<keyword evidence="6 8" id="KW-0378">Hydrolase</keyword>
<dbReference type="NCBIfam" id="NF002083">
    <property type="entry name" value="PRK00913.3-5"/>
    <property type="match status" value="1"/>
</dbReference>
<comment type="cofactor">
    <cofactor evidence="8">
        <name>Mn(2+)</name>
        <dbReference type="ChEBI" id="CHEBI:29035"/>
    </cofactor>
    <text evidence="8">Binds 2 manganese ions per subunit.</text>
</comment>
<dbReference type="NCBIfam" id="NF002075">
    <property type="entry name" value="PRK00913.2-2"/>
    <property type="match status" value="1"/>
</dbReference>
<dbReference type="InterPro" id="IPR043472">
    <property type="entry name" value="Macro_dom-like"/>
</dbReference>
<dbReference type="Gene3D" id="3.40.220.10">
    <property type="entry name" value="Leucine Aminopeptidase, subunit E, domain 1"/>
    <property type="match status" value="1"/>
</dbReference>
<dbReference type="GO" id="GO:0070006">
    <property type="term" value="F:metalloaminopeptidase activity"/>
    <property type="evidence" value="ECO:0007669"/>
    <property type="project" value="InterPro"/>
</dbReference>
<dbReference type="EC" id="3.4.11.10" evidence="8"/>
<evidence type="ECO:0000256" key="8">
    <source>
        <dbReference type="HAMAP-Rule" id="MF_00181"/>
    </source>
</evidence>
<keyword evidence="11" id="KW-1185">Reference proteome</keyword>
<keyword evidence="5 8" id="KW-0645">Protease</keyword>
<feature type="binding site" evidence="8">
    <location>
        <position position="289"/>
    </location>
    <ligand>
        <name>Mn(2+)</name>
        <dbReference type="ChEBI" id="CHEBI:29035"/>
        <label>2</label>
    </ligand>
</feature>
<dbReference type="RefSeq" id="WP_072283970.1">
    <property type="nucleotide sequence ID" value="NZ_CP015519.1"/>
</dbReference>
<feature type="binding site" evidence="8">
    <location>
        <position position="266"/>
    </location>
    <ligand>
        <name>Mn(2+)</name>
        <dbReference type="ChEBI" id="CHEBI:29035"/>
        <label>2</label>
    </ligand>
</feature>
<dbReference type="NCBIfam" id="NF002077">
    <property type="entry name" value="PRK00913.2-4"/>
    <property type="match status" value="1"/>
</dbReference>
<sequence length="498" mass="53551">MNINVIHGAALKQATPCLVLGVATDQLTAPLLQKIDKALDGALSRATSAQEFSGEAQQTLLLHGNRQLAAERILLIGLGKEKDITLETLRKAGATTINQLRQRRLTDFSWIPADSPLHGLEVEAMTSAWVEGLILADYRFEQYRSPDPKRSPSLQQLTVLTERKKEQAATETAVRRAESLCRGVILSRDLVNEPGNVKSPIFLAEQAQAIAAEVGLECTVLDRQALEKEGCGALLGVAQGSVREPRLIVLHYRGAGDERPVALVGKGVVFDSGGISLKPGEKMDQMKMDMAGGATVLGTMLAAALLKLPVNLVGIVPAVENMPSGSAIRPGDILTSMAGRTIEVLNTDAEGRLILADALTYAKRFNPREVIDLATLTGACIIALGHHAAAVLGNHNGLLRQLQKAGETSGERCWQLPLWDEYAEQLKSEVADLKNIGGRPAGTITAAAFLQHFAKDYRWAHLDIAGTAWQEKGSDYRPAGGTGFGVRLLIEHLTRSLD</sequence>
<gene>
    <name evidence="8" type="primary">pepA</name>
    <name evidence="10" type="ORF">A7E78_09265</name>
</gene>
<dbReference type="EMBL" id="CP015519">
    <property type="protein sequence ID" value="APG28009.1"/>
    <property type="molecule type" value="Genomic_DNA"/>
</dbReference>
<proteinExistence type="inferred from homology"/>